<dbReference type="InterPro" id="IPR036864">
    <property type="entry name" value="Zn2-C6_fun-type_DNA-bd_sf"/>
</dbReference>
<evidence type="ECO:0000259" key="2">
    <source>
        <dbReference type="SMART" id="SM00066"/>
    </source>
</evidence>
<dbReference type="RefSeq" id="XP_066075679.1">
    <property type="nucleotide sequence ID" value="XM_066219582.1"/>
</dbReference>
<name>A0AAX4JTZ7_9TREE</name>
<dbReference type="SUPFAM" id="SSF57701">
    <property type="entry name" value="Zn2/Cys6 DNA-binding domain"/>
    <property type="match status" value="1"/>
</dbReference>
<gene>
    <name evidence="3" type="ORF">L201_003831</name>
</gene>
<dbReference type="GO" id="GO:0000981">
    <property type="term" value="F:DNA-binding transcription factor activity, RNA polymerase II-specific"/>
    <property type="evidence" value="ECO:0007669"/>
    <property type="project" value="InterPro"/>
</dbReference>
<evidence type="ECO:0000256" key="1">
    <source>
        <dbReference type="SAM" id="MobiDB-lite"/>
    </source>
</evidence>
<evidence type="ECO:0000313" key="3">
    <source>
        <dbReference type="EMBL" id="WWC88916.1"/>
    </source>
</evidence>
<proteinExistence type="predicted"/>
<dbReference type="SMART" id="SM00066">
    <property type="entry name" value="GAL4"/>
    <property type="match status" value="1"/>
</dbReference>
<dbReference type="AlphaFoldDB" id="A0AAX4JTZ7"/>
<feature type="compositionally biased region" description="Polar residues" evidence="1">
    <location>
        <begin position="96"/>
        <end position="117"/>
    </location>
</feature>
<keyword evidence="4" id="KW-1185">Reference proteome</keyword>
<feature type="region of interest" description="Disordered" evidence="1">
    <location>
        <begin position="46"/>
        <end position="117"/>
    </location>
</feature>
<sequence length="117" mass="12991">MTADRTRSRTGCQQCRLCDEVRPTCGRCTAKDIQCNFDRAFGVKHGNRPRRLALPSGSGNNDSSMSPRSHRSISQNSQQPFLEAEHSSDYEHSLDIDQSITDIPHASSSTHSNNIDT</sequence>
<organism evidence="3 4">
    <name type="scientific">Kwoniella dendrophila CBS 6074</name>
    <dbReference type="NCBI Taxonomy" id="1295534"/>
    <lineage>
        <taxon>Eukaryota</taxon>
        <taxon>Fungi</taxon>
        <taxon>Dikarya</taxon>
        <taxon>Basidiomycota</taxon>
        <taxon>Agaricomycotina</taxon>
        <taxon>Tremellomycetes</taxon>
        <taxon>Tremellales</taxon>
        <taxon>Cryptococcaceae</taxon>
        <taxon>Kwoniella</taxon>
    </lineage>
</organism>
<accession>A0AAX4JTZ7</accession>
<dbReference type="EMBL" id="CP144101">
    <property type="protein sequence ID" value="WWC88916.1"/>
    <property type="molecule type" value="Genomic_DNA"/>
</dbReference>
<dbReference type="InterPro" id="IPR001138">
    <property type="entry name" value="Zn2Cys6_DnaBD"/>
</dbReference>
<protein>
    <recommendedName>
        <fullName evidence="2">Zn(2)-C6 fungal-type domain-containing protein</fullName>
    </recommendedName>
</protein>
<dbReference type="Proteomes" id="UP001355207">
    <property type="component" value="Chromosome 4"/>
</dbReference>
<dbReference type="GeneID" id="91094501"/>
<feature type="compositionally biased region" description="Basic and acidic residues" evidence="1">
    <location>
        <begin position="83"/>
        <end position="95"/>
    </location>
</feature>
<reference evidence="3 4" key="1">
    <citation type="submission" date="2024-01" db="EMBL/GenBank/DDBJ databases">
        <title>Comparative genomics of Cryptococcus and Kwoniella reveals pathogenesis evolution and contrasting modes of karyotype evolution via chromosome fusion or intercentromeric recombination.</title>
        <authorList>
            <person name="Coelho M.A."/>
            <person name="David-Palma M."/>
            <person name="Shea T."/>
            <person name="Bowers K."/>
            <person name="McGinley-Smith S."/>
            <person name="Mohammad A.W."/>
            <person name="Gnirke A."/>
            <person name="Yurkov A.M."/>
            <person name="Nowrousian M."/>
            <person name="Sun S."/>
            <person name="Cuomo C.A."/>
            <person name="Heitman J."/>
        </authorList>
    </citation>
    <scope>NUCLEOTIDE SEQUENCE [LARGE SCALE GENOMIC DNA]</scope>
    <source>
        <strain evidence="3 4">CBS 6074</strain>
    </source>
</reference>
<evidence type="ECO:0000313" key="4">
    <source>
        <dbReference type="Proteomes" id="UP001355207"/>
    </source>
</evidence>
<dbReference type="CDD" id="cd00067">
    <property type="entry name" value="GAL4"/>
    <property type="match status" value="1"/>
</dbReference>
<feature type="domain" description="Zn(2)-C6 fungal-type" evidence="2">
    <location>
        <begin position="6"/>
        <end position="46"/>
    </location>
</feature>
<dbReference type="GO" id="GO:0008270">
    <property type="term" value="F:zinc ion binding"/>
    <property type="evidence" value="ECO:0007669"/>
    <property type="project" value="InterPro"/>
</dbReference>